<feature type="chain" id="PRO_5011968999" evidence="1">
    <location>
        <begin position="26"/>
        <end position="428"/>
    </location>
</feature>
<name>A0A232FFY9_9HYME</name>
<keyword evidence="3" id="KW-1185">Reference proteome</keyword>
<evidence type="ECO:0000313" key="2">
    <source>
        <dbReference type="EMBL" id="OXU29349.1"/>
    </source>
</evidence>
<dbReference type="EMBL" id="NNAY01000303">
    <property type="protein sequence ID" value="OXU29349.1"/>
    <property type="molecule type" value="Genomic_DNA"/>
</dbReference>
<dbReference type="OrthoDB" id="7551604at2759"/>
<accession>A0A232FFY9</accession>
<reference evidence="2 3" key="1">
    <citation type="journal article" date="2017" name="Curr. Biol.">
        <title>The Evolution of Venom by Co-option of Single-Copy Genes.</title>
        <authorList>
            <person name="Martinson E.O."/>
            <person name="Mrinalini"/>
            <person name="Kelkar Y.D."/>
            <person name="Chang C.H."/>
            <person name="Werren J.H."/>
        </authorList>
    </citation>
    <scope>NUCLEOTIDE SEQUENCE [LARGE SCALE GENOMIC DNA]</scope>
    <source>
        <strain evidence="2 3">Alberta</strain>
        <tissue evidence="2">Whole body</tissue>
    </source>
</reference>
<keyword evidence="1" id="KW-0732">Signal</keyword>
<comment type="caution">
    <text evidence="2">The sequence shown here is derived from an EMBL/GenBank/DDBJ whole genome shotgun (WGS) entry which is preliminary data.</text>
</comment>
<feature type="signal peptide" evidence="1">
    <location>
        <begin position="1"/>
        <end position="25"/>
    </location>
</feature>
<organism evidence="2 3">
    <name type="scientific">Trichomalopsis sarcophagae</name>
    <dbReference type="NCBI Taxonomy" id="543379"/>
    <lineage>
        <taxon>Eukaryota</taxon>
        <taxon>Metazoa</taxon>
        <taxon>Ecdysozoa</taxon>
        <taxon>Arthropoda</taxon>
        <taxon>Hexapoda</taxon>
        <taxon>Insecta</taxon>
        <taxon>Pterygota</taxon>
        <taxon>Neoptera</taxon>
        <taxon>Endopterygota</taxon>
        <taxon>Hymenoptera</taxon>
        <taxon>Apocrita</taxon>
        <taxon>Proctotrupomorpha</taxon>
        <taxon>Chalcidoidea</taxon>
        <taxon>Pteromalidae</taxon>
        <taxon>Pteromalinae</taxon>
        <taxon>Trichomalopsis</taxon>
    </lineage>
</organism>
<evidence type="ECO:0000256" key="1">
    <source>
        <dbReference type="SAM" id="SignalP"/>
    </source>
</evidence>
<dbReference type="Proteomes" id="UP000215335">
    <property type="component" value="Unassembled WGS sequence"/>
</dbReference>
<gene>
    <name evidence="2" type="ORF">TSAR_010591</name>
</gene>
<sequence length="428" mass="48892">MEIVAVKSRTTLLTVGALLASACRARAVHAGAWTHSVCDATKGRCALNDVSWLLGWITYARRASLVFIVLSGIVLYYVPETRAPARKGCHYVIDLIASGLKAIVGGVDDSEEIKKTKGDDDSEMSKSFMIENATFLPLNFEESDKEYDNLEKNLRPNVSFSIPEAEILRSQECRKQPLLECQYLHESRRNRQPHLKIHHPRTMKFKEKSSVEKVSVCPMPLMQFDTFERQNFNTSFPLSNDNCNRRLDIKERSIDYVADYPFFEYSENKKHAKPVLDAHENILNKGRYGKPPSDISEIELSEWTESDFDEIVKRPQNDNYAQSISGCSKCNDGHVDHKIHEPHTEHSISPTRMNTKKSILKTGSSCHEKEKFKKIVKNPSKEHSDQSCYKEKTFQTDTELNQSSISRAFQWIFGGCPNKRKSISSYNK</sequence>
<dbReference type="AlphaFoldDB" id="A0A232FFY9"/>
<dbReference type="PROSITE" id="PS51257">
    <property type="entry name" value="PROKAR_LIPOPROTEIN"/>
    <property type="match status" value="1"/>
</dbReference>
<protein>
    <submittedName>
        <fullName evidence="2">Uncharacterized protein</fullName>
    </submittedName>
</protein>
<evidence type="ECO:0000313" key="3">
    <source>
        <dbReference type="Proteomes" id="UP000215335"/>
    </source>
</evidence>
<proteinExistence type="predicted"/>